<keyword evidence="1" id="KW-1133">Transmembrane helix</keyword>
<feature type="transmembrane region" description="Helical" evidence="1">
    <location>
        <begin position="42"/>
        <end position="61"/>
    </location>
</feature>
<proteinExistence type="predicted"/>
<dbReference type="EMBL" id="FNTV01000001">
    <property type="protein sequence ID" value="SEE98482.1"/>
    <property type="molecule type" value="Genomic_DNA"/>
</dbReference>
<reference evidence="2 3" key="1">
    <citation type="submission" date="2016-10" db="EMBL/GenBank/DDBJ databases">
        <authorList>
            <person name="de Groot N.N."/>
        </authorList>
    </citation>
    <scope>NUCLEOTIDE SEQUENCE [LARGE SCALE GENOMIC DNA]</scope>
    <source>
        <strain evidence="2 3">DSM 22274</strain>
    </source>
</reference>
<feature type="transmembrane region" description="Helical" evidence="1">
    <location>
        <begin position="155"/>
        <end position="176"/>
    </location>
</feature>
<dbReference type="Proteomes" id="UP000182725">
    <property type="component" value="Unassembled WGS sequence"/>
</dbReference>
<gene>
    <name evidence="2" type="ORF">SAMN04489740_3529</name>
</gene>
<accession>A0A1H5NA08</accession>
<keyword evidence="1" id="KW-0812">Transmembrane</keyword>
<feature type="transmembrane region" description="Helical" evidence="1">
    <location>
        <begin position="208"/>
        <end position="228"/>
    </location>
</feature>
<name>A0A1H5NA08_9MICC</name>
<organism evidence="2 3">
    <name type="scientific">Arthrobacter alpinus</name>
    <dbReference type="NCBI Taxonomy" id="656366"/>
    <lineage>
        <taxon>Bacteria</taxon>
        <taxon>Bacillati</taxon>
        <taxon>Actinomycetota</taxon>
        <taxon>Actinomycetes</taxon>
        <taxon>Micrococcales</taxon>
        <taxon>Micrococcaceae</taxon>
        <taxon>Arthrobacter</taxon>
    </lineage>
</organism>
<feature type="transmembrane region" description="Helical" evidence="1">
    <location>
        <begin position="183"/>
        <end position="202"/>
    </location>
</feature>
<feature type="transmembrane region" description="Helical" evidence="1">
    <location>
        <begin position="118"/>
        <end position="143"/>
    </location>
</feature>
<dbReference type="AlphaFoldDB" id="A0A1H5NA08"/>
<protein>
    <submittedName>
        <fullName evidence="2">Uncharacterized protein</fullName>
    </submittedName>
</protein>
<evidence type="ECO:0000313" key="2">
    <source>
        <dbReference type="EMBL" id="SEE98482.1"/>
    </source>
</evidence>
<sequence>MFDLLFGRISGGLDAGIMALSLLGSLALCAALFLLGRRNEIAWWLVAGAYVLWGLSSLLGFSPRALDSVLSLLLFLLGVAIPLILGIGAGIYGLLLFQRFPRQAPMTRAVTLRTFKGTELVLPLAVALVFGLASSLPVLSVFAEYGLWDQVPLPSLATIIVTGTLGGLLPGGLVGLAQRGRWAWFLLVIPPLLDIYSSVITAGGSVKIFLSIATIALAVLGWARWGAVPAETEAAKYK</sequence>
<feature type="transmembrane region" description="Helical" evidence="1">
    <location>
        <begin position="73"/>
        <end position="97"/>
    </location>
</feature>
<evidence type="ECO:0000256" key="1">
    <source>
        <dbReference type="SAM" id="Phobius"/>
    </source>
</evidence>
<feature type="transmembrane region" description="Helical" evidence="1">
    <location>
        <begin position="15"/>
        <end position="35"/>
    </location>
</feature>
<evidence type="ECO:0000313" key="3">
    <source>
        <dbReference type="Proteomes" id="UP000182725"/>
    </source>
</evidence>
<keyword evidence="1" id="KW-0472">Membrane</keyword>